<evidence type="ECO:0008006" key="3">
    <source>
        <dbReference type="Google" id="ProtNLM"/>
    </source>
</evidence>
<evidence type="ECO:0000313" key="1">
    <source>
        <dbReference type="EMBL" id="TCO31817.1"/>
    </source>
</evidence>
<gene>
    <name evidence="1" type="ORF">EV644_101460</name>
</gene>
<protein>
    <recommendedName>
        <fullName evidence="3">SUKH superfamily protein</fullName>
    </recommendedName>
</protein>
<evidence type="ECO:0000313" key="2">
    <source>
        <dbReference type="Proteomes" id="UP000295818"/>
    </source>
</evidence>
<accession>A0ABY2BUZ5</accession>
<keyword evidence="2" id="KW-1185">Reference proteome</keyword>
<proteinExistence type="predicted"/>
<organism evidence="1 2">
    <name type="scientific">Kribbella orskensis</name>
    <dbReference type="NCBI Taxonomy" id="2512216"/>
    <lineage>
        <taxon>Bacteria</taxon>
        <taxon>Bacillati</taxon>
        <taxon>Actinomycetota</taxon>
        <taxon>Actinomycetes</taxon>
        <taxon>Propionibacteriales</taxon>
        <taxon>Kribbellaceae</taxon>
        <taxon>Kribbella</taxon>
    </lineage>
</organism>
<name>A0ABY2BUZ5_9ACTN</name>
<comment type="caution">
    <text evidence="1">The sequence shown here is derived from an EMBL/GenBank/DDBJ whole genome shotgun (WGS) entry which is preliminary data.</text>
</comment>
<reference evidence="1 2" key="1">
    <citation type="journal article" date="2015" name="Stand. Genomic Sci.">
        <title>Genomic Encyclopedia of Bacterial and Archaeal Type Strains, Phase III: the genomes of soil and plant-associated and newly described type strains.</title>
        <authorList>
            <person name="Whitman W.B."/>
            <person name="Woyke T."/>
            <person name="Klenk H.P."/>
            <person name="Zhou Y."/>
            <person name="Lilburn T.G."/>
            <person name="Beck B.J."/>
            <person name="De Vos P."/>
            <person name="Vandamme P."/>
            <person name="Eisen J.A."/>
            <person name="Garrity G."/>
            <person name="Hugenholtz P."/>
            <person name="Kyrpides N.C."/>
        </authorList>
    </citation>
    <scope>NUCLEOTIDE SEQUENCE [LARGE SCALE GENOMIC DNA]</scope>
    <source>
        <strain evidence="1 2">VKM Ac-2538</strain>
    </source>
</reference>
<dbReference type="Proteomes" id="UP000295818">
    <property type="component" value="Unassembled WGS sequence"/>
</dbReference>
<sequence>MSIEGILRQCVARHLAPRRLHGDDSLRLACSVSFREDASWALDEEVPAELRELWQACGEARLFTDVDYGQRGLVLLGPEVSWRRTSDQQYLRPADRRPGDVVIGEFLGDLELLIYAGEAGDSRILVSLPLDPREDWYRVGNSLEEFLVKYVEHQGRKFWE</sequence>
<dbReference type="EMBL" id="SLWM01000001">
    <property type="protein sequence ID" value="TCO31817.1"/>
    <property type="molecule type" value="Genomic_DNA"/>
</dbReference>